<dbReference type="Proteomes" id="UP001242811">
    <property type="component" value="Unassembled WGS sequence"/>
</dbReference>
<protein>
    <recommendedName>
        <fullName evidence="3">DNA-binding protein</fullName>
    </recommendedName>
</protein>
<comment type="caution">
    <text evidence="1">The sequence shown here is derived from an EMBL/GenBank/DDBJ whole genome shotgun (WGS) entry which is preliminary data.</text>
</comment>
<reference evidence="1 2" key="1">
    <citation type="submission" date="2023-07" db="EMBL/GenBank/DDBJ databases">
        <title>Genomic Encyclopedia of Type Strains, Phase IV (KMG-IV): sequencing the most valuable type-strain genomes for metagenomic binning, comparative biology and taxonomic classification.</title>
        <authorList>
            <person name="Goeker M."/>
        </authorList>
    </citation>
    <scope>NUCLEOTIDE SEQUENCE [LARGE SCALE GENOMIC DNA]</scope>
    <source>
        <strain evidence="1 2">DSM 14914</strain>
    </source>
</reference>
<evidence type="ECO:0008006" key="3">
    <source>
        <dbReference type="Google" id="ProtNLM"/>
    </source>
</evidence>
<sequence>MEVDAIEKDLLNVEDLDAIVHYIRMCYTSGDWERLLKLTEHLYNCAKSNYDMMLNNTHDNLHNKQLKQPLVFYYGYSHLMRGVAHLKLQNYAATKDCIEKYAELGWFNKLDKDGLEVVDNFKLLAKLNEYELMMFEGNRHIIAEYIRFLEISPEDDWLPAHVSIVEAALQHGWDIDSELEATSQHSASFVELEDYGNIFQFTPTT</sequence>
<dbReference type="EMBL" id="JAUSWA010000014">
    <property type="protein sequence ID" value="MDQ0494545.1"/>
    <property type="molecule type" value="Genomic_DNA"/>
</dbReference>
<accession>A0ABU0L121</accession>
<proteinExistence type="predicted"/>
<organism evidence="1 2">
    <name type="scientific">Paenibacillus brasilensis</name>
    <dbReference type="NCBI Taxonomy" id="128574"/>
    <lineage>
        <taxon>Bacteria</taxon>
        <taxon>Bacillati</taxon>
        <taxon>Bacillota</taxon>
        <taxon>Bacilli</taxon>
        <taxon>Bacillales</taxon>
        <taxon>Paenibacillaceae</taxon>
        <taxon>Paenibacillus</taxon>
    </lineage>
</organism>
<evidence type="ECO:0000313" key="2">
    <source>
        <dbReference type="Proteomes" id="UP001242811"/>
    </source>
</evidence>
<keyword evidence="2" id="KW-1185">Reference proteome</keyword>
<name>A0ABU0L121_9BACL</name>
<dbReference type="RefSeq" id="WP_152380316.1">
    <property type="nucleotide sequence ID" value="NZ_CP045298.1"/>
</dbReference>
<gene>
    <name evidence="1" type="ORF">QOZ95_002710</name>
</gene>
<evidence type="ECO:0000313" key="1">
    <source>
        <dbReference type="EMBL" id="MDQ0494545.1"/>
    </source>
</evidence>